<dbReference type="CDD" id="cd16917">
    <property type="entry name" value="HATPase_UhpB-NarQ-NarX-like"/>
    <property type="match status" value="1"/>
</dbReference>
<evidence type="ECO:0000259" key="10">
    <source>
        <dbReference type="Pfam" id="PF02518"/>
    </source>
</evidence>
<organism evidence="12 13">
    <name type="scientific">Microbacterium aurum</name>
    <dbReference type="NCBI Taxonomy" id="36805"/>
    <lineage>
        <taxon>Bacteria</taxon>
        <taxon>Bacillati</taxon>
        <taxon>Actinomycetota</taxon>
        <taxon>Actinomycetes</taxon>
        <taxon>Micrococcales</taxon>
        <taxon>Microbacteriaceae</taxon>
        <taxon>Microbacterium</taxon>
    </lineage>
</organism>
<comment type="catalytic activity">
    <reaction evidence="1">
        <text>ATP + protein L-histidine = ADP + protein N-phospho-L-histidine.</text>
        <dbReference type="EC" id="2.7.13.3"/>
    </reaction>
</comment>
<evidence type="ECO:0000256" key="9">
    <source>
        <dbReference type="SAM" id="Phobius"/>
    </source>
</evidence>
<dbReference type="InterPro" id="IPR050482">
    <property type="entry name" value="Sensor_HK_TwoCompSys"/>
</dbReference>
<dbReference type="GO" id="GO:0016020">
    <property type="term" value="C:membrane"/>
    <property type="evidence" value="ECO:0007669"/>
    <property type="project" value="InterPro"/>
</dbReference>
<keyword evidence="4" id="KW-0808">Transferase</keyword>
<feature type="transmembrane region" description="Helical" evidence="9">
    <location>
        <begin position="109"/>
        <end position="125"/>
    </location>
</feature>
<evidence type="ECO:0000256" key="1">
    <source>
        <dbReference type="ARBA" id="ARBA00000085"/>
    </source>
</evidence>
<proteinExistence type="predicted"/>
<keyword evidence="8" id="KW-0902">Two-component regulatory system</keyword>
<dbReference type="PANTHER" id="PTHR24421">
    <property type="entry name" value="NITRATE/NITRITE SENSOR PROTEIN NARX-RELATED"/>
    <property type="match status" value="1"/>
</dbReference>
<keyword evidence="9" id="KW-0812">Transmembrane</keyword>
<keyword evidence="9" id="KW-1133">Transmembrane helix</keyword>
<evidence type="ECO:0000256" key="3">
    <source>
        <dbReference type="ARBA" id="ARBA00022553"/>
    </source>
</evidence>
<dbReference type="KEGG" id="maur:BOH66_02545"/>
<evidence type="ECO:0000256" key="2">
    <source>
        <dbReference type="ARBA" id="ARBA00012438"/>
    </source>
</evidence>
<dbReference type="PANTHER" id="PTHR24421:SF10">
    <property type="entry name" value="NITRATE_NITRITE SENSOR PROTEIN NARQ"/>
    <property type="match status" value="1"/>
</dbReference>
<reference evidence="12 13" key="1">
    <citation type="submission" date="2016-12" db="EMBL/GenBank/DDBJ databases">
        <title>Complete genome sequence of Microbacterium aurum KACC 15219.</title>
        <authorList>
            <person name="Jung Y."/>
            <person name="Shin J.-H."/>
            <person name="Lee Y.-J."/>
            <person name="Yi H."/>
            <person name="Bahn Y.-S."/>
            <person name="Kim J.F."/>
            <person name="Lee D.-W."/>
        </authorList>
    </citation>
    <scope>NUCLEOTIDE SEQUENCE [LARGE SCALE GENOMIC DNA]</scope>
    <source>
        <strain evidence="12 13">KACC 15219</strain>
    </source>
</reference>
<feature type="domain" description="Signal transduction histidine kinase subgroup 3 dimerisation and phosphoacceptor" evidence="11">
    <location>
        <begin position="216"/>
        <end position="280"/>
    </location>
</feature>
<dbReference type="Pfam" id="PF02518">
    <property type="entry name" value="HATPase_c"/>
    <property type="match status" value="1"/>
</dbReference>
<feature type="transmembrane region" description="Helical" evidence="9">
    <location>
        <begin position="21"/>
        <end position="47"/>
    </location>
</feature>
<feature type="domain" description="Histidine kinase/HSP90-like ATPase" evidence="10">
    <location>
        <begin position="329"/>
        <end position="417"/>
    </location>
</feature>
<dbReference type="EC" id="2.7.13.3" evidence="2"/>
<feature type="transmembrane region" description="Helical" evidence="9">
    <location>
        <begin position="59"/>
        <end position="78"/>
    </location>
</feature>
<evidence type="ECO:0000256" key="4">
    <source>
        <dbReference type="ARBA" id="ARBA00022679"/>
    </source>
</evidence>
<keyword evidence="5" id="KW-0547">Nucleotide-binding</keyword>
<dbReference type="STRING" id="36805.BOH66_02545"/>
<keyword evidence="3" id="KW-0597">Phosphoprotein</keyword>
<evidence type="ECO:0000256" key="8">
    <source>
        <dbReference type="ARBA" id="ARBA00023012"/>
    </source>
</evidence>
<dbReference type="EMBL" id="CP018762">
    <property type="protein sequence ID" value="APZ35703.1"/>
    <property type="molecule type" value="Genomic_DNA"/>
</dbReference>
<accession>A0A1P8UC51</accession>
<dbReference type="Proteomes" id="UP000187185">
    <property type="component" value="Chromosome"/>
</dbReference>
<dbReference type="Gene3D" id="3.30.565.10">
    <property type="entry name" value="Histidine kinase-like ATPase, C-terminal domain"/>
    <property type="match status" value="1"/>
</dbReference>
<dbReference type="InterPro" id="IPR011712">
    <property type="entry name" value="Sig_transdc_His_kin_sub3_dim/P"/>
</dbReference>
<dbReference type="Pfam" id="PF07730">
    <property type="entry name" value="HisKA_3"/>
    <property type="match status" value="1"/>
</dbReference>
<dbReference type="InterPro" id="IPR003594">
    <property type="entry name" value="HATPase_dom"/>
</dbReference>
<dbReference type="GO" id="GO:0000155">
    <property type="term" value="F:phosphorelay sensor kinase activity"/>
    <property type="evidence" value="ECO:0007669"/>
    <property type="project" value="InterPro"/>
</dbReference>
<evidence type="ECO:0000313" key="12">
    <source>
        <dbReference type="EMBL" id="APZ35703.1"/>
    </source>
</evidence>
<sequence length="424" mass="44560">MVYDAAPGNDRYLTLLGSKRAAIIFAMTIFATTLVQVLSIPVMAYLGGNTVWGLPLPEPAVIALLVFGCAAQAGSLLLADHRPRLAAAVAVAVYLALALGLSVPSWLTGMYLVIAVAIFLLAARIPALPASLWALAVILVTMGVLFAGLLIEGIEITSTAGFVVGESARFAAPVAGAAALGIWWRVRVRQVALAREEAILAKQEHARLLVEAQRSERTRIAQELHDVAGQHLAGLITLAGAAMAIAPHHPERAIELVGQVRQEGQFAATSLSVALADLRATGAEPVDAGADLRQVTHLAEYWRRVGLPVSLTCVGAVEDLPAVVSSTGYRVLQESLTNVAKHAPGVTARVTLRVNSDALDVMVENTESTDGSQAIPGLSLGWGLSGMRDRVQLLGGSFEAGPTPDRGWRVRMSVPLASTTHDEG</sequence>
<dbReference type="InterPro" id="IPR036890">
    <property type="entry name" value="HATPase_C_sf"/>
</dbReference>
<feature type="transmembrane region" description="Helical" evidence="9">
    <location>
        <begin position="132"/>
        <end position="150"/>
    </location>
</feature>
<dbReference type="GO" id="GO:0046983">
    <property type="term" value="F:protein dimerization activity"/>
    <property type="evidence" value="ECO:0007669"/>
    <property type="project" value="InterPro"/>
</dbReference>
<feature type="transmembrane region" description="Helical" evidence="9">
    <location>
        <begin position="85"/>
        <end position="103"/>
    </location>
</feature>
<keyword evidence="6" id="KW-0418">Kinase</keyword>
<dbReference type="AlphaFoldDB" id="A0A1P8UC51"/>
<evidence type="ECO:0000259" key="11">
    <source>
        <dbReference type="Pfam" id="PF07730"/>
    </source>
</evidence>
<keyword evidence="7" id="KW-0067">ATP-binding</keyword>
<feature type="transmembrane region" description="Helical" evidence="9">
    <location>
        <begin position="170"/>
        <end position="186"/>
    </location>
</feature>
<keyword evidence="13" id="KW-1185">Reference proteome</keyword>
<dbReference type="GO" id="GO:0005524">
    <property type="term" value="F:ATP binding"/>
    <property type="evidence" value="ECO:0007669"/>
    <property type="project" value="UniProtKB-KW"/>
</dbReference>
<evidence type="ECO:0000256" key="5">
    <source>
        <dbReference type="ARBA" id="ARBA00022741"/>
    </source>
</evidence>
<protein>
    <recommendedName>
        <fullName evidence="2">histidine kinase</fullName>
        <ecNumber evidence="2">2.7.13.3</ecNumber>
    </recommendedName>
</protein>
<keyword evidence="9" id="KW-0472">Membrane</keyword>
<dbReference type="SUPFAM" id="SSF55874">
    <property type="entry name" value="ATPase domain of HSP90 chaperone/DNA topoisomerase II/histidine kinase"/>
    <property type="match status" value="1"/>
</dbReference>
<evidence type="ECO:0000256" key="6">
    <source>
        <dbReference type="ARBA" id="ARBA00022777"/>
    </source>
</evidence>
<dbReference type="Gene3D" id="1.20.5.1930">
    <property type="match status" value="1"/>
</dbReference>
<evidence type="ECO:0000313" key="13">
    <source>
        <dbReference type="Proteomes" id="UP000187185"/>
    </source>
</evidence>
<evidence type="ECO:0000256" key="7">
    <source>
        <dbReference type="ARBA" id="ARBA00022840"/>
    </source>
</evidence>
<name>A0A1P8UC51_9MICO</name>
<gene>
    <name evidence="12" type="ORF">BOH66_02545</name>
</gene>